<sequence length="352" mass="37612">MVNGTIYDFSGLPRVAALGPDALPWPPRERARRWAPASAPERVGLISNPRSHRNSTVALAGSDPRPGVVAAAPRTRAELRDVLTRFAEERIDLLVIDGGDGTVRDVLTCAGDVWGARWPRLAVLPSGKTNALAIDLGTPKEWTLDQALAAARDGGTTSRAPVVVERRDGADGAVRGFLFGAGAFVGATALAQRTHRAGAFNGVAVGLALSWAVAQTFFGSPSGEWRRGERMRVRHHERSAPMHDAALASDRASYLFLASTLERLPLGVRPFGSSRPGLKTLAIDAPPRRMLSAVGPLLGGSEAAWLERAGYHRVDAPSLDLDLDGEFILDGERFPAGRYRISEGVPLNFVTP</sequence>
<organism evidence="2 3">
    <name type="scientific">Sphingomonas lenta</name>
    <dbReference type="NCBI Taxonomy" id="1141887"/>
    <lineage>
        <taxon>Bacteria</taxon>
        <taxon>Pseudomonadati</taxon>
        <taxon>Pseudomonadota</taxon>
        <taxon>Alphaproteobacteria</taxon>
        <taxon>Sphingomonadales</taxon>
        <taxon>Sphingomonadaceae</taxon>
        <taxon>Sphingomonas</taxon>
    </lineage>
</organism>
<feature type="domain" description="DAGKc" evidence="1">
    <location>
        <begin position="92"/>
        <end position="171"/>
    </location>
</feature>
<dbReference type="Proteomes" id="UP000218151">
    <property type="component" value="Unassembled WGS sequence"/>
</dbReference>
<dbReference type="Pfam" id="PF00781">
    <property type="entry name" value="DAGK_cat"/>
    <property type="match status" value="1"/>
</dbReference>
<keyword evidence="3" id="KW-1185">Reference proteome</keyword>
<accession>A0A2A2SFT4</accession>
<dbReference type="SUPFAM" id="SSF111331">
    <property type="entry name" value="NAD kinase/diacylglycerol kinase-like"/>
    <property type="match status" value="1"/>
</dbReference>
<dbReference type="EMBL" id="NSLI01000003">
    <property type="protein sequence ID" value="PAX08088.1"/>
    <property type="molecule type" value="Genomic_DNA"/>
</dbReference>
<dbReference type="OrthoDB" id="7209949at2"/>
<dbReference type="InterPro" id="IPR016064">
    <property type="entry name" value="NAD/diacylglycerol_kinase_sf"/>
</dbReference>
<dbReference type="InterPro" id="IPR017438">
    <property type="entry name" value="ATP-NAD_kinase_N"/>
</dbReference>
<evidence type="ECO:0000313" key="3">
    <source>
        <dbReference type="Proteomes" id="UP000218151"/>
    </source>
</evidence>
<keyword evidence="2" id="KW-0418">Kinase</keyword>
<protein>
    <submittedName>
        <fullName evidence="2">Diacylglycerol kinase</fullName>
    </submittedName>
</protein>
<keyword evidence="2" id="KW-0808">Transferase</keyword>
<comment type="caution">
    <text evidence="2">The sequence shown here is derived from an EMBL/GenBank/DDBJ whole genome shotgun (WGS) entry which is preliminary data.</text>
</comment>
<dbReference type="Gene3D" id="3.40.50.10330">
    <property type="entry name" value="Probable inorganic polyphosphate/atp-NAD kinase, domain 1"/>
    <property type="match status" value="1"/>
</dbReference>
<reference evidence="3" key="1">
    <citation type="submission" date="2017-09" db="EMBL/GenBank/DDBJ databases">
        <authorList>
            <person name="Feng G."/>
            <person name="Zhu H."/>
        </authorList>
    </citation>
    <scope>NUCLEOTIDE SEQUENCE [LARGE SCALE GENOMIC DNA]</scope>
    <source>
        <strain evidence="3">1PNM-20</strain>
    </source>
</reference>
<name>A0A2A2SFT4_9SPHN</name>
<evidence type="ECO:0000313" key="2">
    <source>
        <dbReference type="EMBL" id="PAX08088.1"/>
    </source>
</evidence>
<dbReference type="InterPro" id="IPR001206">
    <property type="entry name" value="Diacylglycerol_kinase_cat_dom"/>
</dbReference>
<proteinExistence type="predicted"/>
<dbReference type="AlphaFoldDB" id="A0A2A2SFT4"/>
<dbReference type="PROSITE" id="PS50146">
    <property type="entry name" value="DAGK"/>
    <property type="match status" value="1"/>
</dbReference>
<dbReference type="GO" id="GO:0016301">
    <property type="term" value="F:kinase activity"/>
    <property type="evidence" value="ECO:0007669"/>
    <property type="project" value="UniProtKB-KW"/>
</dbReference>
<evidence type="ECO:0000259" key="1">
    <source>
        <dbReference type="PROSITE" id="PS50146"/>
    </source>
</evidence>
<gene>
    <name evidence="2" type="ORF">CKY28_10895</name>
</gene>